<dbReference type="Gene3D" id="2.60.40.10">
    <property type="entry name" value="Immunoglobulins"/>
    <property type="match status" value="4"/>
</dbReference>
<dbReference type="RefSeq" id="XP_013210842.1">
    <property type="nucleotide sequence ID" value="XM_013355388.1"/>
</dbReference>
<dbReference type="PROSITE" id="PS50835">
    <property type="entry name" value="IG_LIKE"/>
    <property type="match status" value="1"/>
</dbReference>
<dbReference type="InterPro" id="IPR050412">
    <property type="entry name" value="Ig-like_Receptors_ImmuneReg"/>
</dbReference>
<dbReference type="PANTHER" id="PTHR11738">
    <property type="entry name" value="MHC CLASS I NK CELL RECEPTOR"/>
    <property type="match status" value="1"/>
</dbReference>
<dbReference type="Proteomes" id="UP000694915">
    <property type="component" value="Unplaced"/>
</dbReference>
<dbReference type="InterPro" id="IPR003599">
    <property type="entry name" value="Ig_sub"/>
</dbReference>
<dbReference type="PANTHER" id="PTHR11738:SF187">
    <property type="entry name" value="LEUKOCYTE IMMUNOGLOBULIN-LIKE RECEPTOR SUBFAMILY A MEMBER 6-RELATED"/>
    <property type="match status" value="1"/>
</dbReference>
<keyword evidence="1" id="KW-1015">Disulfide bond</keyword>
<dbReference type="InterPro" id="IPR013151">
    <property type="entry name" value="Immunoglobulin_dom"/>
</dbReference>
<evidence type="ECO:0000256" key="2">
    <source>
        <dbReference type="ARBA" id="ARBA00023319"/>
    </source>
</evidence>
<dbReference type="Pfam" id="PF13895">
    <property type="entry name" value="Ig_2"/>
    <property type="match status" value="1"/>
</dbReference>
<sequence length="527" mass="59443">MWYIYTIEYFTAENDLLKYEGNFTDLESIRFIWVRGIWSQVGFIWVRGIWSQVVDSKKPFLSAWPSPIVHVGEHVVLHCQSEFGFEMFSLFKEHRGHILQMQNLKSQQSFLIGPVTTAHAGIYRCQGFYSKFPYGSSALSDSLVIVVTGIYRKPSLLALPAPLVKPGGTVTLKCSSEIVFETFILVLHRKGLREDPLYLVGEPYDGGVQANISIAPVKTVHTGTYRCYGSVSHQPYEWSDPSDSLDIKITVTAVSFICTAGIPGGDIMIFTFTVFFHLGLSLEPRRTVVAEKLHKPTIWAEPDSVVTKGLSVDIFCFGTQEVQKYYLYKKERLKLSKIQTSLEPGNKVNFSIPFITEYHAGLYYCCYFSPSNLSECSDTLELVVTGFYSKPNISALPSSLVTSGGNVTLQCSSHQGYERYILTKEGEQNVSWTQDSQKQPNGHFMALFLVGPVTSKHRWAFRCYGYYERTSQMWSMPSETLQLLLVDSHSQDHTVENLIRMAVAGLVLVVLGILLFEAQNSQDSGWR</sequence>
<organism evidence="4 5">
    <name type="scientific">Microtus ochrogaster</name>
    <name type="common">Prairie vole</name>
    <dbReference type="NCBI Taxonomy" id="79684"/>
    <lineage>
        <taxon>Eukaryota</taxon>
        <taxon>Metazoa</taxon>
        <taxon>Chordata</taxon>
        <taxon>Craniata</taxon>
        <taxon>Vertebrata</taxon>
        <taxon>Euteleostomi</taxon>
        <taxon>Mammalia</taxon>
        <taxon>Eutheria</taxon>
        <taxon>Euarchontoglires</taxon>
        <taxon>Glires</taxon>
        <taxon>Rodentia</taxon>
        <taxon>Myomorpha</taxon>
        <taxon>Muroidea</taxon>
        <taxon>Cricetidae</taxon>
        <taxon>Arvicolinae</taxon>
        <taxon>Microtus</taxon>
    </lineage>
</organism>
<gene>
    <name evidence="5" type="primary">LOC102001905</name>
</gene>
<evidence type="ECO:0000313" key="4">
    <source>
        <dbReference type="Proteomes" id="UP000694915"/>
    </source>
</evidence>
<accession>A0ABM1AYU4</accession>
<protein>
    <submittedName>
        <fullName evidence="5">LOW QUALITY PROTEIN: putative killer cell immunoglobulin-like receptor like protein KIR3DP1</fullName>
    </submittedName>
</protein>
<evidence type="ECO:0000313" key="5">
    <source>
        <dbReference type="RefSeq" id="XP_013210842.1"/>
    </source>
</evidence>
<dbReference type="InterPro" id="IPR036179">
    <property type="entry name" value="Ig-like_dom_sf"/>
</dbReference>
<dbReference type="GeneID" id="102001905"/>
<name>A0ABM1AYU4_MICOH</name>
<dbReference type="InterPro" id="IPR007110">
    <property type="entry name" value="Ig-like_dom"/>
</dbReference>
<keyword evidence="4" id="KW-1185">Reference proteome</keyword>
<dbReference type="SMART" id="SM00409">
    <property type="entry name" value="IG"/>
    <property type="match status" value="4"/>
</dbReference>
<dbReference type="Pfam" id="PF00047">
    <property type="entry name" value="ig"/>
    <property type="match status" value="2"/>
</dbReference>
<evidence type="ECO:0000259" key="3">
    <source>
        <dbReference type="PROSITE" id="PS50835"/>
    </source>
</evidence>
<dbReference type="SUPFAM" id="SSF48726">
    <property type="entry name" value="Immunoglobulin"/>
    <property type="match status" value="4"/>
</dbReference>
<keyword evidence="2" id="KW-0393">Immunoglobulin domain</keyword>
<feature type="domain" description="Ig-like" evidence="3">
    <location>
        <begin position="391"/>
        <end position="463"/>
    </location>
</feature>
<dbReference type="InterPro" id="IPR013783">
    <property type="entry name" value="Ig-like_fold"/>
</dbReference>
<proteinExistence type="predicted"/>
<reference evidence="5" key="1">
    <citation type="submission" date="2025-08" db="UniProtKB">
        <authorList>
            <consortium name="RefSeq"/>
        </authorList>
    </citation>
    <scope>IDENTIFICATION</scope>
</reference>
<evidence type="ECO:0000256" key="1">
    <source>
        <dbReference type="ARBA" id="ARBA00023157"/>
    </source>
</evidence>